<evidence type="ECO:0000313" key="1">
    <source>
        <dbReference type="EMBL" id="QIG80339.1"/>
    </source>
</evidence>
<dbReference type="PIRSF" id="PIRSF029730">
    <property type="entry name" value="UCP029730"/>
    <property type="match status" value="1"/>
</dbReference>
<dbReference type="Pfam" id="PF05013">
    <property type="entry name" value="FGase"/>
    <property type="match status" value="1"/>
</dbReference>
<reference evidence="1 2" key="1">
    <citation type="submission" date="2020-02" db="EMBL/GenBank/DDBJ databases">
        <authorList>
            <person name="Zheng R.K."/>
            <person name="Sun C.M."/>
        </authorList>
    </citation>
    <scope>NUCLEOTIDE SEQUENCE [LARGE SCALE GENOMIC DNA]</scope>
    <source>
        <strain evidence="2">zrk23</strain>
    </source>
</reference>
<dbReference type="InterPro" id="IPR007709">
    <property type="entry name" value="N-FG_amidohydro"/>
</dbReference>
<dbReference type="Proteomes" id="UP000501568">
    <property type="component" value="Chromosome"/>
</dbReference>
<dbReference type="GO" id="GO:0016787">
    <property type="term" value="F:hydrolase activity"/>
    <property type="evidence" value="ECO:0007669"/>
    <property type="project" value="UniProtKB-KW"/>
</dbReference>
<accession>A0A6G6Y612</accession>
<dbReference type="EMBL" id="CP049109">
    <property type="protein sequence ID" value="QIG80339.1"/>
    <property type="molecule type" value="Genomic_DNA"/>
</dbReference>
<dbReference type="KEGG" id="spzr:G5C33_11505"/>
<name>A0A6G6Y612_9SPHN</name>
<evidence type="ECO:0000313" key="2">
    <source>
        <dbReference type="Proteomes" id="UP000501568"/>
    </source>
</evidence>
<organism evidence="1 2">
    <name type="scientific">Stakelama tenebrarum</name>
    <dbReference type="NCBI Taxonomy" id="2711215"/>
    <lineage>
        <taxon>Bacteria</taxon>
        <taxon>Pseudomonadati</taxon>
        <taxon>Pseudomonadota</taxon>
        <taxon>Alphaproteobacteria</taxon>
        <taxon>Sphingomonadales</taxon>
        <taxon>Sphingomonadaceae</taxon>
        <taxon>Stakelama</taxon>
    </lineage>
</organism>
<proteinExistence type="predicted"/>
<protein>
    <submittedName>
        <fullName evidence="1">N-formylglutamate amidohydrolase</fullName>
    </submittedName>
</protein>
<dbReference type="SUPFAM" id="SSF53187">
    <property type="entry name" value="Zn-dependent exopeptidases"/>
    <property type="match status" value="1"/>
</dbReference>
<gene>
    <name evidence="1" type="ORF">G5C33_11505</name>
</gene>
<dbReference type="InterPro" id="IPR011227">
    <property type="entry name" value="UCP029730"/>
</dbReference>
<dbReference type="RefSeq" id="WP_165327346.1">
    <property type="nucleotide sequence ID" value="NZ_CP049109.1"/>
</dbReference>
<dbReference type="AlphaFoldDB" id="A0A6G6Y612"/>
<sequence>MAPEIHEGGDDRLLIICDHASSHVPEDIDLGLESDDLDAMHIAVDVGARDVARLVAQAFDAPAILATVSRLVIDLHREPDHPKLVPTESDGHAIPGNVGVDKAARIRRFYDPYHGAIADQVAAHRPDLIVSIHSFTPQLATSDEVRPWTVGILYNRDDRAARFAIDWLRGQGIETGDNEPYSGKLLNATLNRHAEAHGIPYLAVEIVNDAISDPGGIHHWATKMEQMIVQVRNSLASTGSPAT</sequence>
<dbReference type="Gene3D" id="3.40.630.40">
    <property type="entry name" value="Zn-dependent exopeptidases"/>
    <property type="match status" value="1"/>
</dbReference>
<keyword evidence="2" id="KW-1185">Reference proteome</keyword>
<keyword evidence="1" id="KW-0378">Hydrolase</keyword>